<evidence type="ECO:0000259" key="1">
    <source>
        <dbReference type="Pfam" id="PF00535"/>
    </source>
</evidence>
<dbReference type="GO" id="GO:0044010">
    <property type="term" value="P:single-species biofilm formation"/>
    <property type="evidence" value="ECO:0007669"/>
    <property type="project" value="TreeGrafter"/>
</dbReference>
<proteinExistence type="predicted"/>
<keyword evidence="3" id="KW-1185">Reference proteome</keyword>
<dbReference type="InterPro" id="IPR050834">
    <property type="entry name" value="Glycosyltransf_2"/>
</dbReference>
<keyword evidence="2" id="KW-0808">Transferase</keyword>
<dbReference type="Gene3D" id="3.90.550.10">
    <property type="entry name" value="Spore Coat Polysaccharide Biosynthesis Protein SpsA, Chain A"/>
    <property type="match status" value="1"/>
</dbReference>
<protein>
    <submittedName>
        <fullName evidence="2">Rhamnosyltransferase</fullName>
    </submittedName>
</protein>
<dbReference type="InterPro" id="IPR029044">
    <property type="entry name" value="Nucleotide-diphossugar_trans"/>
</dbReference>
<dbReference type="PANTHER" id="PTHR43685:SF13">
    <property type="entry name" value="O ANTIGEN BIOSYNTHESIS RHAMNOSYLTRANSFERASE RFBN"/>
    <property type="match status" value="1"/>
</dbReference>
<accession>A0A1I5VQF4</accession>
<gene>
    <name evidence="2" type="ORF">SAMN04487928_11854</name>
</gene>
<dbReference type="OrthoDB" id="9790005at2"/>
<sequence>MNTVDVIIPTYKPDYSVLTMIDDLEKQSLRPSHIIIMNTEEKYWNKLLEETKENPLEKYDNIIVKHVTKAEFDHGETRNQGVALSDSDFFLMMTQDAFPRDKMLISNLAKALDRDVAAAYARQYPKSDCNLAERYSRKFNYPNEPMKKTQDDVDKLGIKTYFCSNVCAMYRRDVYNVIGGFTHRTIFNEDMVFAGNACQRGYAIMYVPEAGVIHSHNYTCMQQFHRNFDLGVSQTDHPEIFGRIKSETEGKKMVRQTIDHFRHIGKAHLIPGYIVMCGFRWMGYKLGRNYKKLPMSVVKLCSLNKEYWKTRS</sequence>
<dbReference type="AlphaFoldDB" id="A0A1I5VQF4"/>
<feature type="domain" description="Glycosyltransferase 2-like" evidence="1">
    <location>
        <begin position="6"/>
        <end position="177"/>
    </location>
</feature>
<dbReference type="RefSeq" id="WP_074889120.1">
    <property type="nucleotide sequence ID" value="NZ_FOXO01000018.1"/>
</dbReference>
<dbReference type="EMBL" id="FOXO01000018">
    <property type="protein sequence ID" value="SFQ09517.1"/>
    <property type="molecule type" value="Genomic_DNA"/>
</dbReference>
<dbReference type="Proteomes" id="UP000182624">
    <property type="component" value="Unassembled WGS sequence"/>
</dbReference>
<evidence type="ECO:0000313" key="3">
    <source>
        <dbReference type="Proteomes" id="UP000182624"/>
    </source>
</evidence>
<name>A0A1I5VQF4_9FIRM</name>
<dbReference type="SUPFAM" id="SSF53448">
    <property type="entry name" value="Nucleotide-diphospho-sugar transferases"/>
    <property type="match status" value="1"/>
</dbReference>
<dbReference type="PANTHER" id="PTHR43685">
    <property type="entry name" value="GLYCOSYLTRANSFERASE"/>
    <property type="match status" value="1"/>
</dbReference>
<dbReference type="InterPro" id="IPR001173">
    <property type="entry name" value="Glyco_trans_2-like"/>
</dbReference>
<organism evidence="2 3">
    <name type="scientific">Butyrivibrio proteoclasticus</name>
    <dbReference type="NCBI Taxonomy" id="43305"/>
    <lineage>
        <taxon>Bacteria</taxon>
        <taxon>Bacillati</taxon>
        <taxon>Bacillota</taxon>
        <taxon>Clostridia</taxon>
        <taxon>Lachnospirales</taxon>
        <taxon>Lachnospiraceae</taxon>
        <taxon>Butyrivibrio</taxon>
    </lineage>
</organism>
<dbReference type="GO" id="GO:0016740">
    <property type="term" value="F:transferase activity"/>
    <property type="evidence" value="ECO:0007669"/>
    <property type="project" value="UniProtKB-KW"/>
</dbReference>
<evidence type="ECO:0000313" key="2">
    <source>
        <dbReference type="EMBL" id="SFQ09517.1"/>
    </source>
</evidence>
<reference evidence="3" key="1">
    <citation type="submission" date="2016-10" db="EMBL/GenBank/DDBJ databases">
        <authorList>
            <person name="Varghese N."/>
            <person name="Submissions S."/>
        </authorList>
    </citation>
    <scope>NUCLEOTIDE SEQUENCE [LARGE SCALE GENOMIC DNA]</scope>
    <source>
        <strain evidence="3">P18</strain>
    </source>
</reference>
<dbReference type="Pfam" id="PF00535">
    <property type="entry name" value="Glycos_transf_2"/>
    <property type="match status" value="1"/>
</dbReference>